<dbReference type="InterPro" id="IPR046681">
    <property type="entry name" value="DUF6551"/>
</dbReference>
<organism evidence="2 3">
    <name type="scientific">Mediterraneibacter gnavus (strain ATCC 29149 / DSM 114966 / JCM 6515 / VPI C7-9)</name>
    <name type="common">Ruminococcus gnavus</name>
    <dbReference type="NCBI Taxonomy" id="411470"/>
    <lineage>
        <taxon>Bacteria</taxon>
        <taxon>Bacillati</taxon>
        <taxon>Bacillota</taxon>
        <taxon>Clostridia</taxon>
        <taxon>Lachnospirales</taxon>
        <taxon>Lachnospiraceae</taxon>
        <taxon>Mediterraneibacter</taxon>
    </lineage>
</organism>
<dbReference type="Pfam" id="PF20188">
    <property type="entry name" value="DUF6551"/>
    <property type="match status" value="1"/>
</dbReference>
<dbReference type="EMBL" id="AAYG02000004">
    <property type="protein sequence ID" value="EDN79247.1"/>
    <property type="molecule type" value="Genomic_DNA"/>
</dbReference>
<name>A7AYT3_MEDG7</name>
<proteinExistence type="predicted"/>
<comment type="caution">
    <text evidence="2">The sequence shown here is derived from an EMBL/GenBank/DDBJ whole genome shotgun (WGS) entry which is preliminary data.</text>
</comment>
<evidence type="ECO:0000313" key="3">
    <source>
        <dbReference type="Proteomes" id="UP000004410"/>
    </source>
</evidence>
<dbReference type="GeneID" id="57432088"/>
<sequence>MTDEQQTAEQTDLMQYVPKVHFEQIPIKNLVSNQEYQRNLSQHHVQRAAANFDLYQINPVKVSRRNGINYVFNGQHTIEIVALVSGSRETPVWCMVYDDLVYEHEADIFANQMKYVKPLLPYEIFMANIEAGNDKQLIIRDLVESYDLSITSSSVPGGICAVATLENIHDKYGYHMLDHVIRLIVATWEGASQSFSANMMNGLARFLNAYGDAVKDDVFKEKLGRISIKELSRTAKDRRSGSLGFAEALLIGYNKKCRNPLPWDKLYTHKLPQKKTDEPEPEEENNDDMPQSSQLDLFGLNDDGEVSE</sequence>
<dbReference type="Proteomes" id="UP000004410">
    <property type="component" value="Unassembled WGS sequence"/>
</dbReference>
<gene>
    <name evidence="2" type="ORF">RUMGNA_00448</name>
</gene>
<dbReference type="eggNOG" id="COG1475">
    <property type="taxonomic scope" value="Bacteria"/>
</dbReference>
<protein>
    <submittedName>
        <fullName evidence="2">Uncharacterized protein</fullName>
    </submittedName>
</protein>
<dbReference type="AlphaFoldDB" id="A7AYT3"/>
<evidence type="ECO:0000313" key="2">
    <source>
        <dbReference type="EMBL" id="EDN79247.1"/>
    </source>
</evidence>
<accession>A7AYT3</accession>
<reference evidence="2 3" key="2">
    <citation type="submission" date="2007-06" db="EMBL/GenBank/DDBJ databases">
        <title>Draft genome sequence of Ruminococcus gnavus (ATCC 29149).</title>
        <authorList>
            <person name="Sudarsanam P."/>
            <person name="Ley R."/>
            <person name="Guruge J."/>
            <person name="Turnbaugh P.J."/>
            <person name="Mahowald M."/>
            <person name="Liep D."/>
            <person name="Gordon J."/>
        </authorList>
    </citation>
    <scope>NUCLEOTIDE SEQUENCE [LARGE SCALE GENOMIC DNA]</scope>
    <source>
        <strain evidence="2 3">ATCC 29149</strain>
    </source>
</reference>
<dbReference type="PaxDb" id="411470-RUMGNA_00448"/>
<reference evidence="2 3" key="1">
    <citation type="submission" date="2007-04" db="EMBL/GenBank/DDBJ databases">
        <authorList>
            <person name="Fulton L."/>
            <person name="Clifton S."/>
            <person name="Fulton B."/>
            <person name="Xu J."/>
            <person name="Minx P."/>
            <person name="Pepin K.H."/>
            <person name="Johnson M."/>
            <person name="Thiruvilangam P."/>
            <person name="Bhonagiri V."/>
            <person name="Nash W.E."/>
            <person name="Mardis E.R."/>
            <person name="Wilson R.K."/>
        </authorList>
    </citation>
    <scope>NUCLEOTIDE SEQUENCE [LARGE SCALE GENOMIC DNA]</scope>
    <source>
        <strain evidence="2 3">ATCC 29149</strain>
    </source>
</reference>
<feature type="region of interest" description="Disordered" evidence="1">
    <location>
        <begin position="268"/>
        <end position="308"/>
    </location>
</feature>
<dbReference type="RefSeq" id="WP_004840555.1">
    <property type="nucleotide sequence ID" value="NZ_AAYG02000004.1"/>
</dbReference>
<evidence type="ECO:0000256" key="1">
    <source>
        <dbReference type="SAM" id="MobiDB-lite"/>
    </source>
</evidence>